<evidence type="ECO:0000313" key="2">
    <source>
        <dbReference type="Proteomes" id="UP000823388"/>
    </source>
</evidence>
<keyword evidence="2" id="KW-1185">Reference proteome</keyword>
<gene>
    <name evidence="1" type="ORF">PVAP13_2NG121106</name>
</gene>
<dbReference type="AlphaFoldDB" id="A0A8T0VEJ0"/>
<evidence type="ECO:0000313" key="1">
    <source>
        <dbReference type="EMBL" id="KAG2632865.1"/>
    </source>
</evidence>
<name>A0A8T0VEJ0_PANVG</name>
<organism evidence="1 2">
    <name type="scientific">Panicum virgatum</name>
    <name type="common">Blackwell switchgrass</name>
    <dbReference type="NCBI Taxonomy" id="38727"/>
    <lineage>
        <taxon>Eukaryota</taxon>
        <taxon>Viridiplantae</taxon>
        <taxon>Streptophyta</taxon>
        <taxon>Embryophyta</taxon>
        <taxon>Tracheophyta</taxon>
        <taxon>Spermatophyta</taxon>
        <taxon>Magnoliopsida</taxon>
        <taxon>Liliopsida</taxon>
        <taxon>Poales</taxon>
        <taxon>Poaceae</taxon>
        <taxon>PACMAD clade</taxon>
        <taxon>Panicoideae</taxon>
        <taxon>Panicodae</taxon>
        <taxon>Paniceae</taxon>
        <taxon>Panicinae</taxon>
        <taxon>Panicum</taxon>
        <taxon>Panicum sect. Hiantes</taxon>
    </lineage>
</organism>
<accession>A0A8T0VEJ0</accession>
<sequence>MHSTRRLMQRLMLRGMTPVSMFTPRSSCWRRLREPMLGGISPCRPLKLRLSDRRKVRLPMAGEMVPAKPCALRSRATTRHRYLRLQVTPSQLQWLLLWFQEASTPGWPEILALKATRALSSS</sequence>
<dbReference type="Proteomes" id="UP000823388">
    <property type="component" value="Chromosome 2N"/>
</dbReference>
<proteinExistence type="predicted"/>
<dbReference type="EMBL" id="CM029040">
    <property type="protein sequence ID" value="KAG2632865.1"/>
    <property type="molecule type" value="Genomic_DNA"/>
</dbReference>
<protein>
    <submittedName>
        <fullName evidence="1">Uncharacterized protein</fullName>
    </submittedName>
</protein>
<reference evidence="1" key="1">
    <citation type="submission" date="2020-05" db="EMBL/GenBank/DDBJ databases">
        <title>WGS assembly of Panicum virgatum.</title>
        <authorList>
            <person name="Lovell J.T."/>
            <person name="Jenkins J."/>
            <person name="Shu S."/>
            <person name="Juenger T.E."/>
            <person name="Schmutz J."/>
        </authorList>
    </citation>
    <scope>NUCLEOTIDE SEQUENCE</scope>
    <source>
        <strain evidence="1">AP13</strain>
    </source>
</reference>
<comment type="caution">
    <text evidence="1">The sequence shown here is derived from an EMBL/GenBank/DDBJ whole genome shotgun (WGS) entry which is preliminary data.</text>
</comment>